<gene>
    <name evidence="10" type="ORF">RSSM_05933</name>
</gene>
<sequence length="182" mass="19957">MQSRSMKRNGVTLLEVLMVVMISTATLSIASLSWTSMNRTILARPGVMDDADEVMRCLRLARETAVMSQCDVDVRHVTLVHPSTNMKRVAIEMRVQPSPFRPVYDSNDVGVFGAEVKSGTNWMVDPIWLGESTTVKSSSSTITFRPDGTPSRDTKWQVTTNTSVATAVAYSATGEIELVVSP</sequence>
<comment type="caution">
    <text evidence="10">The sequence shown here is derived from an EMBL/GenBank/DDBJ whole genome shotgun (WGS) entry which is preliminary data.</text>
</comment>
<keyword evidence="6 8" id="KW-1133">Transmembrane helix</keyword>
<keyword evidence="3" id="KW-0488">Methylation</keyword>
<dbReference type="AlphaFoldDB" id="M5TTV6"/>
<keyword evidence="4" id="KW-0997">Cell inner membrane</keyword>
<evidence type="ECO:0000313" key="11">
    <source>
        <dbReference type="Proteomes" id="UP000011885"/>
    </source>
</evidence>
<evidence type="ECO:0000256" key="1">
    <source>
        <dbReference type="ARBA" id="ARBA00004377"/>
    </source>
</evidence>
<dbReference type="NCBIfam" id="TIGR02532">
    <property type="entry name" value="IV_pilin_GFxxxE"/>
    <property type="match status" value="1"/>
</dbReference>
<dbReference type="InterPro" id="IPR012902">
    <property type="entry name" value="N_methyl_site"/>
</dbReference>
<evidence type="ECO:0000256" key="6">
    <source>
        <dbReference type="ARBA" id="ARBA00022989"/>
    </source>
</evidence>
<accession>M5TTV6</accession>
<dbReference type="PATRIC" id="fig|1263870.3.peg.6290"/>
<name>M5TTV6_9BACT</name>
<protein>
    <submittedName>
        <fullName evidence="10">Signal peptide protein</fullName>
    </submittedName>
</protein>
<evidence type="ECO:0000256" key="7">
    <source>
        <dbReference type="ARBA" id="ARBA00023136"/>
    </source>
</evidence>
<dbReference type="Pfam" id="PF12019">
    <property type="entry name" value="GspH"/>
    <property type="match status" value="1"/>
</dbReference>
<keyword evidence="5 8" id="KW-0812">Transmembrane</keyword>
<evidence type="ECO:0000256" key="8">
    <source>
        <dbReference type="SAM" id="Phobius"/>
    </source>
</evidence>
<feature type="domain" description="General secretion pathway GspH" evidence="9">
    <location>
        <begin position="51"/>
        <end position="174"/>
    </location>
</feature>
<feature type="transmembrane region" description="Helical" evidence="8">
    <location>
        <begin position="12"/>
        <end position="34"/>
    </location>
</feature>
<organism evidence="10 11">
    <name type="scientific">Rhodopirellula sallentina SM41</name>
    <dbReference type="NCBI Taxonomy" id="1263870"/>
    <lineage>
        <taxon>Bacteria</taxon>
        <taxon>Pseudomonadati</taxon>
        <taxon>Planctomycetota</taxon>
        <taxon>Planctomycetia</taxon>
        <taxon>Pirellulales</taxon>
        <taxon>Pirellulaceae</taxon>
        <taxon>Rhodopirellula</taxon>
    </lineage>
</organism>
<keyword evidence="7 8" id="KW-0472">Membrane</keyword>
<dbReference type="GO" id="GO:0015627">
    <property type="term" value="C:type II protein secretion system complex"/>
    <property type="evidence" value="ECO:0007669"/>
    <property type="project" value="InterPro"/>
</dbReference>
<dbReference type="GO" id="GO:0005886">
    <property type="term" value="C:plasma membrane"/>
    <property type="evidence" value="ECO:0007669"/>
    <property type="project" value="UniProtKB-SubCell"/>
</dbReference>
<evidence type="ECO:0000256" key="4">
    <source>
        <dbReference type="ARBA" id="ARBA00022519"/>
    </source>
</evidence>
<evidence type="ECO:0000313" key="10">
    <source>
        <dbReference type="EMBL" id="EMI52622.1"/>
    </source>
</evidence>
<comment type="subcellular location">
    <subcellularLocation>
        <location evidence="1">Cell inner membrane</location>
        <topology evidence="1">Single-pass membrane protein</topology>
    </subcellularLocation>
</comment>
<keyword evidence="2" id="KW-1003">Cell membrane</keyword>
<evidence type="ECO:0000256" key="3">
    <source>
        <dbReference type="ARBA" id="ARBA00022481"/>
    </source>
</evidence>
<evidence type="ECO:0000256" key="5">
    <source>
        <dbReference type="ARBA" id="ARBA00022692"/>
    </source>
</evidence>
<evidence type="ECO:0000256" key="2">
    <source>
        <dbReference type="ARBA" id="ARBA00022475"/>
    </source>
</evidence>
<reference evidence="10 11" key="1">
    <citation type="journal article" date="2013" name="Mar. Genomics">
        <title>Expression of sulfatases in Rhodopirellula baltica and the diversity of sulfatases in the genus Rhodopirellula.</title>
        <authorList>
            <person name="Wegner C.E."/>
            <person name="Richter-Heitmann T."/>
            <person name="Klindworth A."/>
            <person name="Klockow C."/>
            <person name="Richter M."/>
            <person name="Achstetter T."/>
            <person name="Glockner F.O."/>
            <person name="Harder J."/>
        </authorList>
    </citation>
    <scope>NUCLEOTIDE SEQUENCE [LARGE SCALE GENOMIC DNA]</scope>
    <source>
        <strain evidence="10 11">SM41</strain>
    </source>
</reference>
<dbReference type="InterPro" id="IPR022346">
    <property type="entry name" value="T2SS_GspH"/>
</dbReference>
<dbReference type="GO" id="GO:0015628">
    <property type="term" value="P:protein secretion by the type II secretion system"/>
    <property type="evidence" value="ECO:0007669"/>
    <property type="project" value="InterPro"/>
</dbReference>
<dbReference type="Proteomes" id="UP000011885">
    <property type="component" value="Unassembled WGS sequence"/>
</dbReference>
<dbReference type="EMBL" id="ANOH01000413">
    <property type="protein sequence ID" value="EMI52622.1"/>
    <property type="molecule type" value="Genomic_DNA"/>
</dbReference>
<evidence type="ECO:0000259" key="9">
    <source>
        <dbReference type="Pfam" id="PF12019"/>
    </source>
</evidence>
<proteinExistence type="predicted"/>
<keyword evidence="11" id="KW-1185">Reference proteome</keyword>